<reference evidence="1" key="2">
    <citation type="journal article" date="2015" name="Fish Shellfish Immunol.">
        <title>Early steps in the European eel (Anguilla anguilla)-Vibrio vulnificus interaction in the gills: Role of the RtxA13 toxin.</title>
        <authorList>
            <person name="Callol A."/>
            <person name="Pajuelo D."/>
            <person name="Ebbesson L."/>
            <person name="Teles M."/>
            <person name="MacKenzie S."/>
            <person name="Amaro C."/>
        </authorList>
    </citation>
    <scope>NUCLEOTIDE SEQUENCE</scope>
</reference>
<proteinExistence type="predicted"/>
<accession>A0A0E9RHF8</accession>
<dbReference type="AlphaFoldDB" id="A0A0E9RHF8"/>
<reference evidence="1" key="1">
    <citation type="submission" date="2014-11" db="EMBL/GenBank/DDBJ databases">
        <authorList>
            <person name="Amaro Gonzalez C."/>
        </authorList>
    </citation>
    <scope>NUCLEOTIDE SEQUENCE</scope>
</reference>
<protein>
    <submittedName>
        <fullName evidence="1">Uncharacterized protein</fullName>
    </submittedName>
</protein>
<organism evidence="1">
    <name type="scientific">Anguilla anguilla</name>
    <name type="common">European freshwater eel</name>
    <name type="synonym">Muraena anguilla</name>
    <dbReference type="NCBI Taxonomy" id="7936"/>
    <lineage>
        <taxon>Eukaryota</taxon>
        <taxon>Metazoa</taxon>
        <taxon>Chordata</taxon>
        <taxon>Craniata</taxon>
        <taxon>Vertebrata</taxon>
        <taxon>Euteleostomi</taxon>
        <taxon>Actinopterygii</taxon>
        <taxon>Neopterygii</taxon>
        <taxon>Teleostei</taxon>
        <taxon>Anguilliformes</taxon>
        <taxon>Anguillidae</taxon>
        <taxon>Anguilla</taxon>
    </lineage>
</organism>
<name>A0A0E9RHF8_ANGAN</name>
<dbReference type="EMBL" id="GBXM01080814">
    <property type="protein sequence ID" value="JAH27763.1"/>
    <property type="molecule type" value="Transcribed_RNA"/>
</dbReference>
<sequence>MQSAMSSHTCPSVSTLLPHPSMVENSVLSRGNVCSCRVRFFQP</sequence>
<evidence type="ECO:0000313" key="1">
    <source>
        <dbReference type="EMBL" id="JAH27763.1"/>
    </source>
</evidence>